<dbReference type="SUPFAM" id="SSF54913">
    <property type="entry name" value="GlnB-like"/>
    <property type="match status" value="1"/>
</dbReference>
<dbReference type="InterPro" id="IPR011322">
    <property type="entry name" value="N-reg_PII-like_a/b"/>
</dbReference>
<protein>
    <recommendedName>
        <fullName evidence="3">Nitrogen regulatory protein P-II family</fullName>
    </recommendedName>
</protein>
<dbReference type="GO" id="GO:0030234">
    <property type="term" value="F:enzyme regulator activity"/>
    <property type="evidence" value="ECO:0007669"/>
    <property type="project" value="InterPro"/>
</dbReference>
<dbReference type="InterPro" id="IPR015867">
    <property type="entry name" value="N-reg_PII/ATP_PRibTrfase_C"/>
</dbReference>
<dbReference type="Gene3D" id="3.30.70.120">
    <property type="match status" value="1"/>
</dbReference>
<reference evidence="1" key="1">
    <citation type="submission" date="2020-06" db="EMBL/GenBank/DDBJ databases">
        <title>Novel chitinolytic bacterium.</title>
        <authorList>
            <person name="Ungkulpasvich U."/>
            <person name="Kosugi A."/>
            <person name="Uke A."/>
        </authorList>
    </citation>
    <scope>NUCLEOTIDE SEQUENCE</scope>
    <source>
        <strain evidence="1">UUS1-1</strain>
    </source>
</reference>
<name>A0A8J6LI75_9FIRM</name>
<dbReference type="PROSITE" id="PS51343">
    <property type="entry name" value="PII_GLNB_DOM"/>
    <property type="match status" value="1"/>
</dbReference>
<evidence type="ECO:0008006" key="3">
    <source>
        <dbReference type="Google" id="ProtNLM"/>
    </source>
</evidence>
<dbReference type="AlphaFoldDB" id="A0A8J6LI75"/>
<accession>A0A8J6LI75</accession>
<dbReference type="GO" id="GO:0006808">
    <property type="term" value="P:regulation of nitrogen utilization"/>
    <property type="evidence" value="ECO:0007669"/>
    <property type="project" value="InterPro"/>
</dbReference>
<gene>
    <name evidence="1" type="ORF">G5B42_02120</name>
</gene>
<dbReference type="Proteomes" id="UP000657177">
    <property type="component" value="Unassembled WGS sequence"/>
</dbReference>
<evidence type="ECO:0000313" key="2">
    <source>
        <dbReference type="Proteomes" id="UP000657177"/>
    </source>
</evidence>
<dbReference type="InterPro" id="IPR002187">
    <property type="entry name" value="N-reg_PII"/>
</dbReference>
<sequence length="232" mass="25265">MVAKVERCLEALITIVDYSLGNQLKKLYRRDEVPFYLLSHGYGSANSEIYELLGFGSPKKLIAISIQSIGMTRQILARLREQIDLHQVGTGIAFTIPLDSSSSILWKICQEIDKDNTEMGSEEQSMELKEPYALIVTIVNRGHSDLVMTAAKAAGATGGTLLHGLGLGSKEAEKFLGITIQPEKDVILILAPRAKKAQIMEKITHDAGLNTTGRGICFSLPVNNALGLVDQV</sequence>
<dbReference type="RefSeq" id="WP_181338796.1">
    <property type="nucleotide sequence ID" value="NZ_JAAKDE010000003.1"/>
</dbReference>
<dbReference type="EMBL" id="JAAKDE010000003">
    <property type="protein sequence ID" value="MBA2132346.1"/>
    <property type="molecule type" value="Genomic_DNA"/>
</dbReference>
<proteinExistence type="predicted"/>
<organism evidence="1 2">
    <name type="scientific">Capillibacterium thermochitinicola</name>
    <dbReference type="NCBI Taxonomy" id="2699427"/>
    <lineage>
        <taxon>Bacteria</taxon>
        <taxon>Bacillati</taxon>
        <taxon>Bacillota</taxon>
        <taxon>Capillibacterium</taxon>
    </lineage>
</organism>
<keyword evidence="2" id="KW-1185">Reference proteome</keyword>
<comment type="caution">
    <text evidence="1">The sequence shown here is derived from an EMBL/GenBank/DDBJ whole genome shotgun (WGS) entry which is preliminary data.</text>
</comment>
<evidence type="ECO:0000313" key="1">
    <source>
        <dbReference type="EMBL" id="MBA2132346.1"/>
    </source>
</evidence>